<dbReference type="Pfam" id="PF01315">
    <property type="entry name" value="Ald_Xan_dh_C"/>
    <property type="match status" value="1"/>
</dbReference>
<evidence type="ECO:0000313" key="6">
    <source>
        <dbReference type="Proteomes" id="UP000000447"/>
    </source>
</evidence>
<dbReference type="InterPro" id="IPR016208">
    <property type="entry name" value="Ald_Oxase/xanthine_DH-like"/>
</dbReference>
<proteinExistence type="predicted"/>
<keyword evidence="2 5" id="KW-0560">Oxidoreductase</keyword>
<evidence type="ECO:0000256" key="2">
    <source>
        <dbReference type="ARBA" id="ARBA00023002"/>
    </source>
</evidence>
<dbReference type="InterPro" id="IPR008274">
    <property type="entry name" value="AldOxase/xan_DH_MoCoBD1"/>
</dbReference>
<dbReference type="RefSeq" id="WP_012643146.1">
    <property type="nucleotide sequence ID" value="NC_011961.1"/>
</dbReference>
<dbReference type="InterPro" id="IPR046867">
    <property type="entry name" value="AldOxase/xan_DH_MoCoBD2"/>
</dbReference>
<dbReference type="FunFam" id="3.30.365.10:FF:000001">
    <property type="entry name" value="Xanthine dehydrogenase oxidase"/>
    <property type="match status" value="1"/>
</dbReference>
<evidence type="ECO:0000256" key="3">
    <source>
        <dbReference type="ARBA" id="ARBA00053029"/>
    </source>
</evidence>
<dbReference type="KEGG" id="tro:trd_A0069"/>
<dbReference type="AlphaFoldDB" id="B9L5E2"/>
<keyword evidence="5" id="KW-0614">Plasmid</keyword>
<dbReference type="GO" id="GO:0005506">
    <property type="term" value="F:iron ion binding"/>
    <property type="evidence" value="ECO:0007669"/>
    <property type="project" value="InterPro"/>
</dbReference>
<gene>
    <name evidence="5" type="ordered locus">trd_A0069</name>
</gene>
<evidence type="ECO:0000259" key="4">
    <source>
        <dbReference type="SMART" id="SM01008"/>
    </source>
</evidence>
<dbReference type="GO" id="GO:0004854">
    <property type="term" value="F:xanthine dehydrogenase activity"/>
    <property type="evidence" value="ECO:0007669"/>
    <property type="project" value="UniProtKB-EC"/>
</dbReference>
<evidence type="ECO:0000256" key="1">
    <source>
        <dbReference type="ARBA" id="ARBA00022505"/>
    </source>
</evidence>
<dbReference type="InterPro" id="IPR036856">
    <property type="entry name" value="Ald_Oxase/Xan_DH_a/b_sf"/>
</dbReference>
<reference evidence="5 6" key="1">
    <citation type="journal article" date="2009" name="PLoS ONE">
        <title>Complete genome sequence of the aerobic CO-oxidizing thermophile Thermomicrobium roseum.</title>
        <authorList>
            <person name="Wu D."/>
            <person name="Raymond J."/>
            <person name="Wu M."/>
            <person name="Chatterji S."/>
            <person name="Ren Q."/>
            <person name="Graham J.E."/>
            <person name="Bryant D.A."/>
            <person name="Robb F."/>
            <person name="Colman A."/>
            <person name="Tallon L.J."/>
            <person name="Badger J.H."/>
            <person name="Madupu R."/>
            <person name="Ward N.L."/>
            <person name="Eisen J.A."/>
        </authorList>
    </citation>
    <scope>NUCLEOTIDE SEQUENCE [LARGE SCALE GENOMIC DNA]</scope>
    <source>
        <strain evidence="6">ATCC 27502 / DSM 5159 / P-2</strain>
        <plasmid evidence="5">unnamed</plasmid>
    </source>
</reference>
<dbReference type="Gene3D" id="3.30.365.10">
    <property type="entry name" value="Aldehyde oxidase/xanthine dehydrogenase, molybdopterin binding domain"/>
    <property type="match status" value="4"/>
</dbReference>
<protein>
    <submittedName>
        <fullName evidence="5">Probable xanthine dehydrogenase subunit D (XDHasesubunit D)</fullName>
        <ecNumber evidence="5">1.17.1.4</ecNumber>
    </submittedName>
</protein>
<dbReference type="PANTHER" id="PTHR11908">
    <property type="entry name" value="XANTHINE DEHYDROGENASE"/>
    <property type="match status" value="1"/>
</dbReference>
<keyword evidence="6" id="KW-1185">Reference proteome</keyword>
<feature type="domain" description="Aldehyde oxidase/xanthine dehydrogenase a/b hammerhead" evidence="4">
    <location>
        <begin position="17"/>
        <end position="127"/>
    </location>
</feature>
<dbReference type="Pfam" id="PF20256">
    <property type="entry name" value="MoCoBD_2"/>
    <property type="match status" value="1"/>
</dbReference>
<geneLocation type="plasmid" evidence="6">
    <name>Tros</name>
</geneLocation>
<dbReference type="EMBL" id="CP001276">
    <property type="protein sequence ID" value="ACM07159.1"/>
    <property type="molecule type" value="Genomic_DNA"/>
</dbReference>
<dbReference type="Pfam" id="PF02738">
    <property type="entry name" value="MoCoBD_1"/>
    <property type="match status" value="1"/>
</dbReference>
<dbReference type="SMART" id="SM01008">
    <property type="entry name" value="Ald_Xan_dh_C"/>
    <property type="match status" value="1"/>
</dbReference>
<dbReference type="HOGENOM" id="CLU_001681_2_1_0"/>
<dbReference type="SUPFAM" id="SSF54665">
    <property type="entry name" value="CO dehydrogenase molybdoprotein N-domain-like"/>
    <property type="match status" value="1"/>
</dbReference>
<dbReference type="PANTHER" id="PTHR11908:SF132">
    <property type="entry name" value="ALDEHYDE OXIDASE 1-RELATED"/>
    <property type="match status" value="1"/>
</dbReference>
<keyword evidence="1" id="KW-0500">Molybdenum</keyword>
<organism evidence="5 6">
    <name type="scientific">Thermomicrobium roseum (strain ATCC 27502 / DSM 5159 / P-2)</name>
    <dbReference type="NCBI Taxonomy" id="309801"/>
    <lineage>
        <taxon>Bacteria</taxon>
        <taxon>Pseudomonadati</taxon>
        <taxon>Thermomicrobiota</taxon>
        <taxon>Thermomicrobia</taxon>
        <taxon>Thermomicrobiales</taxon>
        <taxon>Thermomicrobiaceae</taxon>
        <taxon>Thermomicrobium</taxon>
    </lineage>
</organism>
<dbReference type="eggNOG" id="COG1529">
    <property type="taxonomic scope" value="Bacteria"/>
</dbReference>
<evidence type="ECO:0000313" key="5">
    <source>
        <dbReference type="EMBL" id="ACM07159.1"/>
    </source>
</evidence>
<dbReference type="InterPro" id="IPR037165">
    <property type="entry name" value="AldOxase/xan_DH_Mopterin-bd_sf"/>
</dbReference>
<dbReference type="EC" id="1.17.1.4" evidence="5"/>
<sequence>MSVGQAVPMIDAVERVTGRLRFSQDVALPGMLHAALVRSTVPHGRIRHIDTRAAWEVPGVVAVVTAADFARIPNLRPVYGPQIEDQPVLAIDRVRYVGDMVALVAAENPHAAREAAARVAVEYEPLPAVFDPIEAMQPGAPLVHELRPEEPHRGHAVYFGLRPLFGTNCCNHFRLSTGDVARGFAEADLVLEETFRTPAAQHVAMEPHAALAVWEDGHLTVWSGTQTPFNTRQILAQLFGIPPERVRIIVPPMGGSFGCKVFPRIEPQVALLAALTGRPVKLVLDRYEEFVTLTRHATVVTIRLGLTRDGRILAKQVQAYWNTGAYADCGPDVARKGGFGSVGPYRIPHVAVDSYCVYTNLPPAGAFRGYAVTEIVWASERMMDIAADALGLDPLEFRLRNLLHDGDQFATGETLHDVHFQECLEAAARAIAWQPEAVVLPKGRVRAKGLAVVMKGMTTPSRSEARVGLDRSGCVTVYSSTVELGQGARTVLAQLAAEPLALPYTAVRVIDPDTDRTPFDNRTTSSRSTYMMGMAVQQAAQRLADRLRQLAADQLEAAPDDLELVPGAVRVRGVPERAISWGELVATSGVEELVEHGEFRNEGGLDETGHGIASSHWHQGAAGAEVEVDLATGQVRVLRLHAAVYAGKVVNALTAALQNEGSMIMGLGSALFEALVYDQGQPLTANLSDYLIPSMLDLPEELTHDLLECPGAEIHGVGETAVPPIPAAIGNAVARATAARLVELPLTPERVLAALRSQREGAS</sequence>
<dbReference type="SUPFAM" id="SSF56003">
    <property type="entry name" value="Molybdenum cofactor-binding domain"/>
    <property type="match status" value="1"/>
</dbReference>
<dbReference type="Proteomes" id="UP000000447">
    <property type="component" value="Plasmid unnamed"/>
</dbReference>
<name>B9L5E2_THERP</name>
<dbReference type="Gene3D" id="3.90.1170.50">
    <property type="entry name" value="Aldehyde oxidase/xanthine dehydrogenase, a/b hammerhead"/>
    <property type="match status" value="1"/>
</dbReference>
<comment type="cofactor">
    <cofactor evidence="3">
        <name>Mo-molybdopterin cytosine dinucleotide</name>
        <dbReference type="ChEBI" id="CHEBI:71308"/>
    </cofactor>
</comment>
<dbReference type="InterPro" id="IPR000674">
    <property type="entry name" value="Ald_Oxase/Xan_DH_a/b"/>
</dbReference>
<dbReference type="OrthoDB" id="9759791at2"/>
<accession>B9L5E2</accession>